<evidence type="ECO:0000313" key="9">
    <source>
        <dbReference type="EMBL" id="KAJ6635113.1"/>
    </source>
</evidence>
<dbReference type="AlphaFoldDB" id="A0A9Q0RWQ5"/>
<feature type="compositionally biased region" description="Polar residues" evidence="7">
    <location>
        <begin position="538"/>
        <end position="547"/>
    </location>
</feature>
<keyword evidence="4" id="KW-0804">Transcription</keyword>
<keyword evidence="5" id="KW-0539">Nucleus</keyword>
<dbReference type="GO" id="GO:0000978">
    <property type="term" value="F:RNA polymerase II cis-regulatory region sequence-specific DNA binding"/>
    <property type="evidence" value="ECO:0007669"/>
    <property type="project" value="TreeGrafter"/>
</dbReference>
<feature type="coiled-coil region" evidence="6">
    <location>
        <begin position="839"/>
        <end position="873"/>
    </location>
</feature>
<organism evidence="9 10">
    <name type="scientific">Pseudolycoriella hygida</name>
    <dbReference type="NCBI Taxonomy" id="35572"/>
    <lineage>
        <taxon>Eukaryota</taxon>
        <taxon>Metazoa</taxon>
        <taxon>Ecdysozoa</taxon>
        <taxon>Arthropoda</taxon>
        <taxon>Hexapoda</taxon>
        <taxon>Insecta</taxon>
        <taxon>Pterygota</taxon>
        <taxon>Neoptera</taxon>
        <taxon>Endopterygota</taxon>
        <taxon>Diptera</taxon>
        <taxon>Nematocera</taxon>
        <taxon>Sciaroidea</taxon>
        <taxon>Sciaridae</taxon>
        <taxon>Pseudolycoriella</taxon>
    </lineage>
</organism>
<feature type="compositionally biased region" description="Polar residues" evidence="7">
    <location>
        <begin position="769"/>
        <end position="782"/>
    </location>
</feature>
<feature type="compositionally biased region" description="Polar residues" evidence="7">
    <location>
        <begin position="488"/>
        <end position="503"/>
    </location>
</feature>
<dbReference type="GO" id="GO:0046983">
    <property type="term" value="F:protein dimerization activity"/>
    <property type="evidence" value="ECO:0007669"/>
    <property type="project" value="InterPro"/>
</dbReference>
<dbReference type="CDD" id="cd21739">
    <property type="entry name" value="NES2-NLS_ChREBP-like"/>
    <property type="match status" value="1"/>
</dbReference>
<dbReference type="InterPro" id="IPR052207">
    <property type="entry name" value="Max-like/E-box_TFs"/>
</dbReference>
<dbReference type="InterPro" id="IPR011598">
    <property type="entry name" value="bHLH_dom"/>
</dbReference>
<dbReference type="CDD" id="cd11405">
    <property type="entry name" value="bHLHzip_MLXIP_like"/>
    <property type="match status" value="1"/>
</dbReference>
<comment type="caution">
    <text evidence="9">The sequence shown here is derived from an EMBL/GenBank/DDBJ whole genome shotgun (WGS) entry which is preliminary data.</text>
</comment>
<feature type="region of interest" description="Disordered" evidence="7">
    <location>
        <begin position="741"/>
        <end position="795"/>
    </location>
</feature>
<feature type="compositionally biased region" description="Basic and acidic residues" evidence="7">
    <location>
        <begin position="392"/>
        <end position="403"/>
    </location>
</feature>
<feature type="region of interest" description="Disordered" evidence="7">
    <location>
        <begin position="1"/>
        <end position="20"/>
    </location>
</feature>
<feature type="compositionally biased region" description="Basic and acidic residues" evidence="7">
    <location>
        <begin position="783"/>
        <end position="795"/>
    </location>
</feature>
<protein>
    <submittedName>
        <fullName evidence="9">Carbohydrate-responsive element-binding protein</fullName>
    </submittedName>
</protein>
<dbReference type="Proteomes" id="UP001151699">
    <property type="component" value="Chromosome C"/>
</dbReference>
<dbReference type="PANTHER" id="PTHR15741:SF37">
    <property type="entry name" value="LD38259P"/>
    <property type="match status" value="1"/>
</dbReference>
<name>A0A9Q0RWQ5_9DIPT</name>
<keyword evidence="10" id="KW-1185">Reference proteome</keyword>
<accession>A0A9Q0RWQ5</accession>
<comment type="subcellular location">
    <subcellularLocation>
        <location evidence="1">Nucleus</location>
    </subcellularLocation>
</comment>
<evidence type="ECO:0000256" key="1">
    <source>
        <dbReference type="ARBA" id="ARBA00004123"/>
    </source>
</evidence>
<dbReference type="GO" id="GO:0005634">
    <property type="term" value="C:nucleus"/>
    <property type="evidence" value="ECO:0007669"/>
    <property type="project" value="UniProtKB-SubCell"/>
</dbReference>
<reference evidence="9" key="1">
    <citation type="submission" date="2022-07" db="EMBL/GenBank/DDBJ databases">
        <authorList>
            <person name="Trinca V."/>
            <person name="Uliana J.V.C."/>
            <person name="Torres T.T."/>
            <person name="Ward R.J."/>
            <person name="Monesi N."/>
        </authorList>
    </citation>
    <scope>NUCLEOTIDE SEQUENCE</scope>
    <source>
        <strain evidence="9">HSMRA1968</strain>
        <tissue evidence="9">Whole embryos</tissue>
    </source>
</reference>
<dbReference type="GO" id="GO:0000981">
    <property type="term" value="F:DNA-binding transcription factor activity, RNA polymerase II-specific"/>
    <property type="evidence" value="ECO:0007669"/>
    <property type="project" value="TreeGrafter"/>
</dbReference>
<evidence type="ECO:0000256" key="2">
    <source>
        <dbReference type="ARBA" id="ARBA00023015"/>
    </source>
</evidence>
<evidence type="ECO:0000256" key="6">
    <source>
        <dbReference type="SAM" id="Coils"/>
    </source>
</evidence>
<feature type="compositionally biased region" description="Low complexity" evidence="7">
    <location>
        <begin position="744"/>
        <end position="762"/>
    </location>
</feature>
<sequence length="984" mass="111139">MVSQFEADAQEDDDNGIDPEEQAMQAGTSMDVCLPTINNSIIEIDISLAKLFKCMNLAYRQKLTSPKWNRFKGVRLRWKDKIRLNNLIWRCWHMQSRECCGRNVMMKKKSLVCQFASPLDVDVHSKPEAVVLEGKYWKRQCDVIKAEYMKWRKFYRTKGFGGPQSLLDTTSELDSLDWSPATTDNILMGGIDDYCWTSDTLFSTINNTPNLVWPDPREIGWLIFTQNEKNDLHSLVLTAKAGIADFIQPSLGPLQPNLDDFMNGIPFQELLNSQFLTDRLPPVPEEGTEDLLPTGDYGFPAIMGSESMNPSTQTTSLPLTQNPTVLNQTIMNPVHYSAKLYTQPMSHERSQSVQTMCLNNDQMSQQSQMTLPMNAYTPLEIVEHPKKRHSKERPVGRRSHDYNKIQPTPHQTIVYNQVIAQANNNVPQHQQQHHQQPIDNVATYNHNNFSNPHNVIQHMNTPVIQTTTNSFALNNSIDALNLSNNMHMNSYHTTPMPAKSQNPMDLGNSTLNNQSLISLLSSSKSPEMQMESTEMYKSMSSNHSNVSYKPYPPQKSMKLHSTSNSGYNQLSPSHSSPTANDDTSQQLAKEMYRSKSLPLNATLPQIPQKESPFVVPKYQAKPNRFRPRSNSLINKQQQQIISAPATIQSATSEPVLSSLAQLLTASGNSMINQPSSFASNPGSTFNLKSEPIPNSPLPQAQQHINHQQSIISPATSQHQYLQAQQSPPALQHTATNITQNLFNPPATQHQPQSQPSSQISSPELIEQDMPSSPTRAGCSSSRYPRDSQRRVGHIHAEQKRRYNIKNGFDMLHSLIPQLQQNVNAKLSKAAMLQKGAEYIKVLRTERASIDEKIINLKKERDQLNNSLNHLHSVLPANGAPVSRERTGRVKEMYNDYVRHRTHDNWKFWILGLIFKPLFESFNSTVSVASMEELSRTAILWVDQHCSLIEMRPAVSNQLRYLSTTTDILSTPPSSLQDEVMKAIS</sequence>
<dbReference type="PROSITE" id="PS50888">
    <property type="entry name" value="BHLH"/>
    <property type="match status" value="1"/>
</dbReference>
<feature type="region of interest" description="Disordered" evidence="7">
    <location>
        <begin position="488"/>
        <end position="585"/>
    </location>
</feature>
<feature type="compositionally biased region" description="Acidic residues" evidence="7">
    <location>
        <begin position="8"/>
        <end position="20"/>
    </location>
</feature>
<dbReference type="EMBL" id="WJQU01000004">
    <property type="protein sequence ID" value="KAJ6635113.1"/>
    <property type="molecule type" value="Genomic_DNA"/>
</dbReference>
<evidence type="ECO:0000256" key="5">
    <source>
        <dbReference type="ARBA" id="ARBA00023242"/>
    </source>
</evidence>
<dbReference type="SUPFAM" id="SSF47459">
    <property type="entry name" value="HLH, helix-loop-helix DNA-binding domain"/>
    <property type="match status" value="1"/>
</dbReference>
<gene>
    <name evidence="9" type="primary">Mlxipl</name>
    <name evidence="9" type="ORF">Bhyg_13696</name>
</gene>
<feature type="region of interest" description="Disordered" evidence="7">
    <location>
        <begin position="386"/>
        <end position="405"/>
    </location>
</feature>
<feature type="compositionally biased region" description="Polar residues" evidence="7">
    <location>
        <begin position="559"/>
        <end position="585"/>
    </location>
</feature>
<dbReference type="Gene3D" id="4.10.280.10">
    <property type="entry name" value="Helix-loop-helix DNA-binding domain"/>
    <property type="match status" value="1"/>
</dbReference>
<dbReference type="SMART" id="SM00353">
    <property type="entry name" value="HLH"/>
    <property type="match status" value="1"/>
</dbReference>
<keyword evidence="3" id="KW-0238">DNA-binding</keyword>
<evidence type="ECO:0000259" key="8">
    <source>
        <dbReference type="PROSITE" id="PS50888"/>
    </source>
</evidence>
<dbReference type="PANTHER" id="PTHR15741">
    <property type="entry name" value="BASIC HELIX-LOOP-HELIX ZIP TRANSCRIPTION FACTOR"/>
    <property type="match status" value="1"/>
</dbReference>
<evidence type="ECO:0000256" key="4">
    <source>
        <dbReference type="ARBA" id="ARBA00023163"/>
    </source>
</evidence>
<keyword evidence="6" id="KW-0175">Coiled coil</keyword>
<feature type="compositionally biased region" description="Low complexity" evidence="7">
    <location>
        <begin position="508"/>
        <end position="525"/>
    </location>
</feature>
<dbReference type="InterPro" id="IPR036638">
    <property type="entry name" value="HLH_DNA-bd_sf"/>
</dbReference>
<evidence type="ECO:0000256" key="7">
    <source>
        <dbReference type="SAM" id="MobiDB-lite"/>
    </source>
</evidence>
<dbReference type="OrthoDB" id="6022628at2759"/>
<proteinExistence type="predicted"/>
<feature type="domain" description="BHLH" evidence="8">
    <location>
        <begin position="788"/>
        <end position="842"/>
    </location>
</feature>
<evidence type="ECO:0000256" key="3">
    <source>
        <dbReference type="ARBA" id="ARBA00023125"/>
    </source>
</evidence>
<evidence type="ECO:0000313" key="10">
    <source>
        <dbReference type="Proteomes" id="UP001151699"/>
    </source>
</evidence>
<dbReference type="FunFam" id="4.10.280.10:FF:000094">
    <property type="entry name" value="Blast:Carbohydrate-responsive element-binding protein"/>
    <property type="match status" value="1"/>
</dbReference>
<dbReference type="Pfam" id="PF00010">
    <property type="entry name" value="HLH"/>
    <property type="match status" value="1"/>
</dbReference>
<keyword evidence="2" id="KW-0805">Transcription regulation</keyword>